<keyword evidence="6" id="KW-0325">Glycoprotein</keyword>
<keyword evidence="5" id="KW-0186">Copper</keyword>
<dbReference type="PANTHER" id="PTHR11709">
    <property type="entry name" value="MULTI-COPPER OXIDASE"/>
    <property type="match status" value="1"/>
</dbReference>
<evidence type="ECO:0000256" key="5">
    <source>
        <dbReference type="ARBA" id="ARBA00023008"/>
    </source>
</evidence>
<name>A0A7U0M9U7_9PEZI</name>
<feature type="signal peptide" evidence="7">
    <location>
        <begin position="1"/>
        <end position="19"/>
    </location>
</feature>
<evidence type="ECO:0000256" key="7">
    <source>
        <dbReference type="SAM" id="SignalP"/>
    </source>
</evidence>
<dbReference type="FunFam" id="2.60.40.420:FF:000038">
    <property type="entry name" value="Extracellular dihydrogeodin oxidase/laccase"/>
    <property type="match status" value="1"/>
</dbReference>
<dbReference type="InterPro" id="IPR001117">
    <property type="entry name" value="Cu-oxidase_2nd"/>
</dbReference>
<dbReference type="Gene3D" id="2.60.40.420">
    <property type="entry name" value="Cupredoxins - blue copper proteins"/>
    <property type="match status" value="3"/>
</dbReference>
<evidence type="ECO:0000259" key="9">
    <source>
        <dbReference type="Pfam" id="PF07731"/>
    </source>
</evidence>
<comment type="similarity">
    <text evidence="1">Belongs to the multicopper oxidase family.</text>
</comment>
<keyword evidence="2" id="KW-0479">Metal-binding</keyword>
<dbReference type="CDD" id="cd13901">
    <property type="entry name" value="CuRO_3_MaLCC_like"/>
    <property type="match status" value="1"/>
</dbReference>
<dbReference type="CDD" id="cd13880">
    <property type="entry name" value="CuRO_2_MaLCC_like"/>
    <property type="match status" value="1"/>
</dbReference>
<reference evidence="11" key="1">
    <citation type="journal article" date="2019" name="3 Biotech.">
        <title>Biochemical characterization of a key laccase-like multicopper oxidase of artificially cultivable Morchella importuna provides insights into plant-litter decomposition.</title>
        <authorList>
            <person name="Zhang Q."/>
            <person name="Miao R."/>
            <person name="Liu T."/>
            <person name="Huang Z."/>
            <person name="Peng W."/>
            <person name="Gan B."/>
            <person name="Zhang X."/>
            <person name="Tan H."/>
        </authorList>
    </citation>
    <scope>NUCLEOTIDE SEQUENCE</scope>
    <source>
        <strain evidence="11">SCYDJ1-A1</strain>
    </source>
</reference>
<evidence type="ECO:0000259" key="10">
    <source>
        <dbReference type="Pfam" id="PF07732"/>
    </source>
</evidence>
<dbReference type="SUPFAM" id="SSF49503">
    <property type="entry name" value="Cupredoxins"/>
    <property type="match status" value="3"/>
</dbReference>
<evidence type="ECO:0000256" key="1">
    <source>
        <dbReference type="ARBA" id="ARBA00010609"/>
    </source>
</evidence>
<dbReference type="PANTHER" id="PTHR11709:SF502">
    <property type="entry name" value="MULTICOPPER OXIDASE"/>
    <property type="match status" value="1"/>
</dbReference>
<dbReference type="CDD" id="cd13854">
    <property type="entry name" value="CuRO_1_MaLCC_like"/>
    <property type="match status" value="1"/>
</dbReference>
<dbReference type="InterPro" id="IPR011706">
    <property type="entry name" value="Cu-oxidase_C"/>
</dbReference>
<feature type="domain" description="Plastocyanin-like" evidence="8">
    <location>
        <begin position="221"/>
        <end position="364"/>
    </location>
</feature>
<dbReference type="AlphaFoldDB" id="A0A7U0M9U7"/>
<evidence type="ECO:0000259" key="8">
    <source>
        <dbReference type="Pfam" id="PF00394"/>
    </source>
</evidence>
<dbReference type="GO" id="GO:0052716">
    <property type="term" value="F:hydroquinone:oxygen oxidoreductase activity"/>
    <property type="evidence" value="ECO:0007669"/>
    <property type="project" value="UniProtKB-EC"/>
</dbReference>
<keyword evidence="3" id="KW-0677">Repeat</keyword>
<evidence type="ECO:0000256" key="2">
    <source>
        <dbReference type="ARBA" id="ARBA00022723"/>
    </source>
</evidence>
<keyword evidence="4 11" id="KW-0560">Oxidoreductase</keyword>
<evidence type="ECO:0000313" key="11">
    <source>
        <dbReference type="EMBL" id="QQX29064.1"/>
    </source>
</evidence>
<evidence type="ECO:0000256" key="4">
    <source>
        <dbReference type="ARBA" id="ARBA00023002"/>
    </source>
</evidence>
<accession>A0A7U0M9U7</accession>
<dbReference type="Pfam" id="PF07732">
    <property type="entry name" value="Cu-oxidase_3"/>
    <property type="match status" value="1"/>
</dbReference>
<dbReference type="GO" id="GO:0005507">
    <property type="term" value="F:copper ion binding"/>
    <property type="evidence" value="ECO:0007669"/>
    <property type="project" value="InterPro"/>
</dbReference>
<dbReference type="InterPro" id="IPR011707">
    <property type="entry name" value="Cu-oxidase-like_N"/>
</dbReference>
<evidence type="ECO:0000256" key="3">
    <source>
        <dbReference type="ARBA" id="ARBA00022737"/>
    </source>
</evidence>
<sequence>MNSLNALAHLALLATGALAYPTSNYSPAAAVGLLKRATGTVGKNQTSGNGGYGNGNGPNLNTPSDRGAWLKDYDINTDWYNEWPNTGVVREYWLSVENSTFAPDGYDRLMLTFNGSYPGPTIVADWGDTVRIHVKNNMEFNGTSIHWHGLRQLWTTEQDGVNGITQCPIAPTDSFTYEWTATQYGTSWYHSHFSLQYAEGVAGAIVINGPTSANYDVDLGPVTLTDWYHATAFSEWHVAQTSGPPAAQNGLINGTNVFDCTGSTDTACVGGGKRFEFPAFEYGKKYKLRLINTSTDTHFRVSLDGHSLTVVAADFVPITPFTTDFLSIGIGQRYDVIIEANAPADNYWFRATIQTTCSAANTMALDVKGIVRYSTATTSGDPTTSAGTMTDSCLDEPLESLVPVVAKPVAESDLSTAQDVEVSIAITTVFKWTLNGISADIDWASPTLLKLLDGESYPTDYHVLDLPTANQMYYLVIETTLGITHPIHLHGHDFYILAQGTGAFNETSTPVNWANPMRRDVAMLPASGHLIIAFETDNPGIWLMHCHIAWHVSGGFALQFVERSADILANITIDNTWHDTCTNWNTYDASGIDPPKDDSGLRKMMF</sequence>
<dbReference type="Pfam" id="PF00394">
    <property type="entry name" value="Cu-oxidase"/>
    <property type="match status" value="1"/>
</dbReference>
<dbReference type="Pfam" id="PF07731">
    <property type="entry name" value="Cu-oxidase_2"/>
    <property type="match status" value="1"/>
</dbReference>
<dbReference type="EMBL" id="MT070418">
    <property type="protein sequence ID" value="QQX29064.1"/>
    <property type="molecule type" value="Genomic_DNA"/>
</dbReference>
<feature type="domain" description="Plastocyanin-like" evidence="9">
    <location>
        <begin position="441"/>
        <end position="564"/>
    </location>
</feature>
<keyword evidence="7" id="KW-0732">Signal</keyword>
<feature type="domain" description="Plastocyanin-like" evidence="10">
    <location>
        <begin position="96"/>
        <end position="210"/>
    </location>
</feature>
<dbReference type="InterPro" id="IPR008972">
    <property type="entry name" value="Cupredoxin"/>
</dbReference>
<protein>
    <submittedName>
        <fullName evidence="11">Laccase-like multicopper oxidase</fullName>
        <ecNumber evidence="11">1.10.3.2</ecNumber>
    </submittedName>
</protein>
<dbReference type="FunFam" id="2.60.40.420:FF:000021">
    <property type="entry name" value="Extracellular dihydrogeodin oxidase/laccase"/>
    <property type="match status" value="1"/>
</dbReference>
<proteinExistence type="inferred from homology"/>
<dbReference type="InterPro" id="IPR045087">
    <property type="entry name" value="Cu-oxidase_fam"/>
</dbReference>
<evidence type="ECO:0000256" key="6">
    <source>
        <dbReference type="ARBA" id="ARBA00023180"/>
    </source>
</evidence>
<dbReference type="EC" id="1.10.3.2" evidence="11"/>
<feature type="chain" id="PRO_5031153789" evidence="7">
    <location>
        <begin position="20"/>
        <end position="606"/>
    </location>
</feature>
<organism evidence="11">
    <name type="scientific">Morchella importuna</name>
    <dbReference type="NCBI Taxonomy" id="1174673"/>
    <lineage>
        <taxon>Eukaryota</taxon>
        <taxon>Fungi</taxon>
        <taxon>Dikarya</taxon>
        <taxon>Ascomycota</taxon>
        <taxon>Pezizomycotina</taxon>
        <taxon>Pezizomycetes</taxon>
        <taxon>Pezizales</taxon>
        <taxon>Morchellaceae</taxon>
        <taxon>Morchella</taxon>
    </lineage>
</organism>